<dbReference type="PANTHER" id="PTHR44591:SF23">
    <property type="entry name" value="CHEY SUBFAMILY"/>
    <property type="match status" value="1"/>
</dbReference>
<dbReference type="InterPro" id="IPR050595">
    <property type="entry name" value="Bact_response_regulator"/>
</dbReference>
<sequence>MARILVVDDEQVVCDLVESILQSAGHVTRRALDGAHAVELIAQEKFDLILTDIFMPGEDGLGLLRHLRLLQPALPVLAFTGKSDATFDALEFAAKLGAAGVLRKPLERSTLLAAVHRIVPATT</sequence>
<dbReference type="AlphaFoldDB" id="A0A8S8XEE2"/>
<dbReference type="Proteomes" id="UP000681075">
    <property type="component" value="Unassembled WGS sequence"/>
</dbReference>
<dbReference type="CDD" id="cd00156">
    <property type="entry name" value="REC"/>
    <property type="match status" value="1"/>
</dbReference>
<gene>
    <name evidence="4" type="ORF">TMPK1_25060</name>
</gene>
<reference evidence="4" key="1">
    <citation type="submission" date="2021-02" db="EMBL/GenBank/DDBJ databases">
        <title>Genome sequence of Rhodospirillales sp. strain TMPK1 isolated from soil.</title>
        <authorList>
            <person name="Nakai R."/>
            <person name="Kusada H."/>
            <person name="Tamaki H."/>
        </authorList>
    </citation>
    <scope>NUCLEOTIDE SEQUENCE</scope>
    <source>
        <strain evidence="4">TMPK1</strain>
    </source>
</reference>
<keyword evidence="1 2" id="KW-0597">Phosphoprotein</keyword>
<dbReference type="GO" id="GO:0000160">
    <property type="term" value="P:phosphorelay signal transduction system"/>
    <property type="evidence" value="ECO:0007669"/>
    <property type="project" value="InterPro"/>
</dbReference>
<evidence type="ECO:0000256" key="1">
    <source>
        <dbReference type="ARBA" id="ARBA00022553"/>
    </source>
</evidence>
<dbReference type="PANTHER" id="PTHR44591">
    <property type="entry name" value="STRESS RESPONSE REGULATOR PROTEIN 1"/>
    <property type="match status" value="1"/>
</dbReference>
<accession>A0A8S8XEE2</accession>
<dbReference type="InterPro" id="IPR001789">
    <property type="entry name" value="Sig_transdc_resp-reg_receiver"/>
</dbReference>
<dbReference type="SMART" id="SM00448">
    <property type="entry name" value="REC"/>
    <property type="match status" value="1"/>
</dbReference>
<dbReference type="PROSITE" id="PS50110">
    <property type="entry name" value="RESPONSE_REGULATORY"/>
    <property type="match status" value="1"/>
</dbReference>
<feature type="modified residue" description="4-aspartylphosphate" evidence="2">
    <location>
        <position position="52"/>
    </location>
</feature>
<protein>
    <submittedName>
        <fullName evidence="4">Response regulator</fullName>
    </submittedName>
</protein>
<dbReference type="RefSeq" id="WP_420243374.1">
    <property type="nucleotide sequence ID" value="NZ_BOPV01000001.1"/>
</dbReference>
<comment type="caution">
    <text evidence="4">The sequence shown here is derived from an EMBL/GenBank/DDBJ whole genome shotgun (WGS) entry which is preliminary data.</text>
</comment>
<dbReference type="InterPro" id="IPR011006">
    <property type="entry name" value="CheY-like_superfamily"/>
</dbReference>
<evidence type="ECO:0000256" key="2">
    <source>
        <dbReference type="PROSITE-ProRule" id="PRU00169"/>
    </source>
</evidence>
<evidence type="ECO:0000259" key="3">
    <source>
        <dbReference type="PROSITE" id="PS50110"/>
    </source>
</evidence>
<name>A0A8S8XEE2_9PROT</name>
<keyword evidence="5" id="KW-1185">Reference proteome</keyword>
<dbReference type="Gene3D" id="3.40.50.2300">
    <property type="match status" value="1"/>
</dbReference>
<proteinExistence type="predicted"/>
<dbReference type="SUPFAM" id="SSF52172">
    <property type="entry name" value="CheY-like"/>
    <property type="match status" value="1"/>
</dbReference>
<feature type="domain" description="Response regulatory" evidence="3">
    <location>
        <begin position="3"/>
        <end position="119"/>
    </location>
</feature>
<evidence type="ECO:0000313" key="4">
    <source>
        <dbReference type="EMBL" id="GIL40269.1"/>
    </source>
</evidence>
<dbReference type="EMBL" id="BOPV01000001">
    <property type="protein sequence ID" value="GIL40269.1"/>
    <property type="molecule type" value="Genomic_DNA"/>
</dbReference>
<dbReference type="Pfam" id="PF00072">
    <property type="entry name" value="Response_reg"/>
    <property type="match status" value="1"/>
</dbReference>
<organism evidence="4 5">
    <name type="scientific">Roseiterribacter gracilis</name>
    <dbReference type="NCBI Taxonomy" id="2812848"/>
    <lineage>
        <taxon>Bacteria</taxon>
        <taxon>Pseudomonadati</taxon>
        <taxon>Pseudomonadota</taxon>
        <taxon>Alphaproteobacteria</taxon>
        <taxon>Rhodospirillales</taxon>
        <taxon>Roseiterribacteraceae</taxon>
        <taxon>Roseiterribacter</taxon>
    </lineage>
</organism>
<evidence type="ECO:0000313" key="5">
    <source>
        <dbReference type="Proteomes" id="UP000681075"/>
    </source>
</evidence>